<evidence type="ECO:0000313" key="1">
    <source>
        <dbReference type="EMBL" id="DAE19960.1"/>
    </source>
</evidence>
<accession>A0A8S5QLK8</accession>
<reference evidence="1" key="1">
    <citation type="journal article" date="2021" name="Proc. Natl. Acad. Sci. U.S.A.">
        <title>A Catalog of Tens of Thousands of Viruses from Human Metagenomes Reveals Hidden Associations with Chronic Diseases.</title>
        <authorList>
            <person name="Tisza M.J."/>
            <person name="Buck C.B."/>
        </authorList>
    </citation>
    <scope>NUCLEOTIDE SEQUENCE</scope>
    <source>
        <strain evidence="1">CtYsL76</strain>
    </source>
</reference>
<dbReference type="Gene3D" id="3.40.50.300">
    <property type="entry name" value="P-loop containing nucleotide triphosphate hydrolases"/>
    <property type="match status" value="1"/>
</dbReference>
<dbReference type="EMBL" id="BK015689">
    <property type="protein sequence ID" value="DAE19960.1"/>
    <property type="molecule type" value="Genomic_DNA"/>
</dbReference>
<organism evidence="1">
    <name type="scientific">CrAss-like virus sp. ctYsL76</name>
    <dbReference type="NCBI Taxonomy" id="2826826"/>
    <lineage>
        <taxon>Viruses</taxon>
        <taxon>Duplodnaviria</taxon>
        <taxon>Heunggongvirae</taxon>
        <taxon>Uroviricota</taxon>
        <taxon>Caudoviricetes</taxon>
        <taxon>Crassvirales</taxon>
    </lineage>
</organism>
<dbReference type="InterPro" id="IPR027417">
    <property type="entry name" value="P-loop_NTPase"/>
</dbReference>
<sequence>MNMQKAITNRISKLKPGDLIHDSFNEGIEETVEEITTDAVKAFYSGLNALGLADKGKNYDFGITPEDMFSRYTTSFVGGAIGGAVFSLQKKWESRKNPTLSDAIKDGGDGLKEMIYLLRSGKEFELRKELDRLYNAGKLASTNLSGTEFELVKDGSTHKIQYKAAEVGNSQNDLLYKQMNFFIDRVNEVIKEEGLDISDAELQYITEQSEISGQTFEQTRQNYLDLRNAIKQQTITEQIIDSGIYSQLFEDWNDLTSQIVQTKVELERMLTPEDTESKTPKDIEDKIAAMSNNSEYRRLKAKLDTLRAERDAIINGEKNDFYTGQLLFAANPQLVNNFVSGFGIHNFTKYKYNKNYDTLTADEKAKVDSEYADYSSKQEKNKVLTAYNIFTQMQEKLTPTIIDVAQRIKDSSGVYLAETTQYKLIYEQVNKLIKKKRDELDEALKALPDGVDTTDEINKLRHDIQALELYLNSVQNFKFEVLNPALSESGKQILMRPDLNDKGVLAFENYADSYKHYLEYLINNGLFLDLVDSDLASILQSYVALNDLTENTFQDWVSRVQHTLVSDYDIQLDSNDQFILNLASPLVTIIEDIKRNDITAALNDYARISNILELDVDAESLQINLDELLSKLMPRIGGDTFINYLKEIKNLKSQISSSPAYDLIDAASKVAEVDNTEILNLIKSEQTNFLNAKSVEDYIIRDSQALTKLKETKQLIDAISAVLDASVEGGYNSQLNPFRESLQKELLPIISTETDVNIVKDLNRIATQIQTLIDISERNQSQKLREQKDIAINMRGKFIDLLTKNDSLIKENFAKEFGVDLDALIKDLDIPANATEENYKEFEEASIKLETEIFKQVDKYNLSSTEIAQKLVGLFNPQNIINGKPTKLSKNKDTVITDFDQLVYLATILATPSQNFYNDLQGVISNPEFTNAPIFSQEYAVRVGYSQILNKELFNSIITQIKSLAESTSTDEYIQTKSPLSNFITIYGGAGVGKTKGVAYLLKLMIPDATIITSAPTRKQTDNLSKSIQHDGGSFTKNELIEKILGRPLNESDIKPISNVSITSDISLDVNTDNIFGDAKNKVLFIDEISWYNRIELELISK</sequence>
<name>A0A8S5QLK8_9CAUD</name>
<proteinExistence type="predicted"/>
<protein>
    <submittedName>
        <fullName evidence="1">Type III restriction enzyme, res subunit</fullName>
    </submittedName>
</protein>